<dbReference type="EMBL" id="AP018052">
    <property type="protein sequence ID" value="BAZ94286.1"/>
    <property type="molecule type" value="Genomic_DNA"/>
</dbReference>
<dbReference type="RefSeq" id="WP_096366396.1">
    <property type="nucleotide sequence ID" value="NZ_AP018052.1"/>
</dbReference>
<evidence type="ECO:0000256" key="1">
    <source>
        <dbReference type="SAM" id="MobiDB-lite"/>
    </source>
</evidence>
<evidence type="ECO:0000256" key="2">
    <source>
        <dbReference type="SAM" id="SignalP"/>
    </source>
</evidence>
<feature type="region of interest" description="Disordered" evidence="1">
    <location>
        <begin position="96"/>
        <end position="116"/>
    </location>
</feature>
<dbReference type="Proteomes" id="UP000218765">
    <property type="component" value="Chromosome"/>
</dbReference>
<evidence type="ECO:0000313" key="3">
    <source>
        <dbReference type="EMBL" id="BAZ94286.1"/>
    </source>
</evidence>
<keyword evidence="4" id="KW-1185">Reference proteome</keyword>
<feature type="chain" id="PRO_5012599778" evidence="2">
    <location>
        <begin position="31"/>
        <end position="200"/>
    </location>
</feature>
<dbReference type="AlphaFoldDB" id="A0A1Z4VRM9"/>
<accession>A0A1Z4VRM9</accession>
<evidence type="ECO:0000313" key="4">
    <source>
        <dbReference type="Proteomes" id="UP000218765"/>
    </source>
</evidence>
<dbReference type="KEGG" id="ttc:FOKN1_1904"/>
<reference evidence="3 4" key="1">
    <citation type="submission" date="2017-05" db="EMBL/GenBank/DDBJ databases">
        <title>Thiocyanate degradation by Thiohalobacter thiocyanaticus FOKN1.</title>
        <authorList>
            <person name="Oshiki M."/>
            <person name="Fukushima T."/>
            <person name="Kawano S."/>
            <person name="Nakagawa J."/>
        </authorList>
    </citation>
    <scope>NUCLEOTIDE SEQUENCE [LARGE SCALE GENOMIC DNA]</scope>
    <source>
        <strain evidence="3 4">FOKN1</strain>
    </source>
</reference>
<gene>
    <name evidence="3" type="ORF">FOKN1_1904</name>
</gene>
<feature type="signal peptide" evidence="2">
    <location>
        <begin position="1"/>
        <end position="30"/>
    </location>
</feature>
<name>A0A1Z4VRM9_9GAMM</name>
<sequence>MFNPTPATYRSLHSTALLLALTLAAGTSHAHDPFPDQVLAAADLAALRGGFSLRGLEMEFGASLRSFQDGRLLMETLVNVTDRGTRTTTTIPRALDTLSPGPDTAARTGSRPAAANRGIELNGLGNAGRVVVNDARGVTASIHEVTRQRILGVLVGRATDTALRQEAQVDVTIRNFSQFQQTVRQAILNNHLGRSSAPLQ</sequence>
<dbReference type="OrthoDB" id="6167930at2"/>
<keyword evidence="2" id="KW-0732">Signal</keyword>
<protein>
    <submittedName>
        <fullName evidence="3">Bifunctional proline dehydrogenase/pyrroline-5-carboxylate dehydrogenase</fullName>
    </submittedName>
</protein>
<proteinExistence type="predicted"/>
<organism evidence="3 4">
    <name type="scientific">Thiohalobacter thiocyanaticus</name>
    <dbReference type="NCBI Taxonomy" id="585455"/>
    <lineage>
        <taxon>Bacteria</taxon>
        <taxon>Pseudomonadati</taxon>
        <taxon>Pseudomonadota</taxon>
        <taxon>Gammaproteobacteria</taxon>
        <taxon>Thiohalobacterales</taxon>
        <taxon>Thiohalobacteraceae</taxon>
        <taxon>Thiohalobacter</taxon>
    </lineage>
</organism>